<dbReference type="Pfam" id="PF13393">
    <property type="entry name" value="tRNA-synt_His"/>
    <property type="match status" value="1"/>
</dbReference>
<organism evidence="14 15">
    <name type="scientific">Desulfurispira natronophila</name>
    <dbReference type="NCBI Taxonomy" id="682562"/>
    <lineage>
        <taxon>Bacteria</taxon>
        <taxon>Pseudomonadati</taxon>
        <taxon>Chrysiogenota</taxon>
        <taxon>Chrysiogenia</taxon>
        <taxon>Chrysiogenales</taxon>
        <taxon>Chrysiogenaceae</taxon>
        <taxon>Desulfurispira</taxon>
    </lineage>
</organism>
<feature type="binding site" evidence="12">
    <location>
        <position position="115"/>
    </location>
    <ligand>
        <name>L-histidine</name>
        <dbReference type="ChEBI" id="CHEBI:57595"/>
    </ligand>
</feature>
<keyword evidence="4 11" id="KW-0963">Cytoplasm</keyword>
<evidence type="ECO:0000256" key="12">
    <source>
        <dbReference type="PIRSR" id="PIRSR001549-1"/>
    </source>
</evidence>
<evidence type="ECO:0000259" key="13">
    <source>
        <dbReference type="PROSITE" id="PS50862"/>
    </source>
</evidence>
<dbReference type="InterPro" id="IPR006195">
    <property type="entry name" value="aa-tRNA-synth_II"/>
</dbReference>
<keyword evidence="15" id="KW-1185">Reference proteome</keyword>
<gene>
    <name evidence="11" type="primary">hisS</name>
    <name evidence="14" type="ORF">HNR37_000531</name>
</gene>
<dbReference type="SUPFAM" id="SSF55681">
    <property type="entry name" value="Class II aaRS and biotin synthetases"/>
    <property type="match status" value="1"/>
</dbReference>
<keyword evidence="6 11" id="KW-0547">Nucleotide-binding</keyword>
<dbReference type="InterPro" id="IPR041715">
    <property type="entry name" value="HisRS-like_core"/>
</dbReference>
<dbReference type="PANTHER" id="PTHR43707">
    <property type="entry name" value="HISTIDYL-TRNA SYNTHETASE"/>
    <property type="match status" value="1"/>
</dbReference>
<dbReference type="AlphaFoldDB" id="A0A7W8DGA9"/>
<evidence type="ECO:0000256" key="1">
    <source>
        <dbReference type="ARBA" id="ARBA00004496"/>
    </source>
</evidence>
<evidence type="ECO:0000256" key="5">
    <source>
        <dbReference type="ARBA" id="ARBA00022598"/>
    </source>
</evidence>
<comment type="subcellular location">
    <subcellularLocation>
        <location evidence="1 11">Cytoplasm</location>
    </subcellularLocation>
</comment>
<proteinExistence type="inferred from homology"/>
<dbReference type="GO" id="GO:0005737">
    <property type="term" value="C:cytoplasm"/>
    <property type="evidence" value="ECO:0007669"/>
    <property type="project" value="UniProtKB-SubCell"/>
</dbReference>
<comment type="caution">
    <text evidence="14">The sequence shown here is derived from an EMBL/GenBank/DDBJ whole genome shotgun (WGS) entry which is preliminary data.</text>
</comment>
<dbReference type="InterPro" id="IPR015807">
    <property type="entry name" value="His-tRNA-ligase"/>
</dbReference>
<dbReference type="HAMAP" id="MF_00127">
    <property type="entry name" value="His_tRNA_synth"/>
    <property type="match status" value="1"/>
</dbReference>
<reference evidence="14 15" key="1">
    <citation type="submission" date="2020-08" db="EMBL/GenBank/DDBJ databases">
        <title>Genomic Encyclopedia of Type Strains, Phase IV (KMG-IV): sequencing the most valuable type-strain genomes for metagenomic binning, comparative biology and taxonomic classification.</title>
        <authorList>
            <person name="Goeker M."/>
        </authorList>
    </citation>
    <scope>NUCLEOTIDE SEQUENCE [LARGE SCALE GENOMIC DNA]</scope>
    <source>
        <strain evidence="14 15">DSM 22071</strain>
    </source>
</reference>
<feature type="domain" description="Aminoacyl-transfer RNA synthetases class-II family profile" evidence="13">
    <location>
        <begin position="1"/>
        <end position="343"/>
    </location>
</feature>
<dbReference type="InterPro" id="IPR036621">
    <property type="entry name" value="Anticodon-bd_dom_sf"/>
</dbReference>
<evidence type="ECO:0000256" key="7">
    <source>
        <dbReference type="ARBA" id="ARBA00022840"/>
    </source>
</evidence>
<dbReference type="Gene3D" id="3.30.930.10">
    <property type="entry name" value="Bira Bifunctional Protein, Domain 2"/>
    <property type="match status" value="1"/>
</dbReference>
<feature type="binding site" evidence="12">
    <location>
        <begin position="84"/>
        <end position="86"/>
    </location>
    <ligand>
        <name>L-histidine</name>
        <dbReference type="ChEBI" id="CHEBI:57595"/>
    </ligand>
</feature>
<dbReference type="GO" id="GO:0005524">
    <property type="term" value="F:ATP binding"/>
    <property type="evidence" value="ECO:0007669"/>
    <property type="project" value="UniProtKB-UniRule"/>
</dbReference>
<dbReference type="RefSeq" id="WP_183729530.1">
    <property type="nucleotide sequence ID" value="NZ_JACHID010000002.1"/>
</dbReference>
<dbReference type="GO" id="GO:0006427">
    <property type="term" value="P:histidyl-tRNA aminoacylation"/>
    <property type="evidence" value="ECO:0007669"/>
    <property type="project" value="UniProtKB-UniRule"/>
</dbReference>
<evidence type="ECO:0000313" key="15">
    <source>
        <dbReference type="Proteomes" id="UP000528322"/>
    </source>
</evidence>
<dbReference type="FunFam" id="3.30.930.10:FF:000005">
    <property type="entry name" value="Histidine--tRNA ligase"/>
    <property type="match status" value="1"/>
</dbReference>
<evidence type="ECO:0000313" key="14">
    <source>
        <dbReference type="EMBL" id="MBB5021225.1"/>
    </source>
</evidence>
<keyword evidence="7 11" id="KW-0067">ATP-binding</keyword>
<dbReference type="InterPro" id="IPR045864">
    <property type="entry name" value="aa-tRNA-synth_II/BPL/LPL"/>
</dbReference>
<sequence>MSTNNIKAVRGFNDILPNQSRIWGAAEDIMRHTLQQWGYGEIRLPIMERTELFCRTIGENTDIVGKEMYSFADKGDESVTLRPEGTAGVVRAYVENRIYSEMAPQKLWYMGPMFRYERPQKGRYRQFHQLGVEIFGETSALVDAESIALGYTILQELGVAPGIQVEINNIGCPACRPSYRDALVSFLRQYEGSLCSNCVERIDKNPLRVLDCKRAECREIVAPAPTIDDYRCEDCCAHYSTLQNCLEHFGVPFTMTPFMVRGLDYYVGTAFEYTTTLLGSQNAIGGGGRYDRLVKDLGGPDTPAVGFALGMERVMLLVEHFGSLATSQGMDYFIGYTAEAYTPHGLRLLQHLRQRGYRCEIDSRQRSAKNIFKRGHRLEAKQVVLIGDDEASSQRYMVKNMESSQQDLLALDDIGTR</sequence>
<keyword evidence="9 11" id="KW-0030">Aminoacyl-tRNA synthetase</keyword>
<dbReference type="PIRSF" id="PIRSF001549">
    <property type="entry name" value="His-tRNA_synth"/>
    <property type="match status" value="1"/>
</dbReference>
<evidence type="ECO:0000256" key="3">
    <source>
        <dbReference type="ARBA" id="ARBA00011738"/>
    </source>
</evidence>
<dbReference type="PANTHER" id="PTHR43707:SF1">
    <property type="entry name" value="HISTIDINE--TRNA LIGASE, MITOCHONDRIAL-RELATED"/>
    <property type="match status" value="1"/>
</dbReference>
<comment type="catalytic activity">
    <reaction evidence="10 11">
        <text>tRNA(His) + L-histidine + ATP = L-histidyl-tRNA(His) + AMP + diphosphate + H(+)</text>
        <dbReference type="Rhea" id="RHEA:17313"/>
        <dbReference type="Rhea" id="RHEA-COMP:9665"/>
        <dbReference type="Rhea" id="RHEA-COMP:9689"/>
        <dbReference type="ChEBI" id="CHEBI:15378"/>
        <dbReference type="ChEBI" id="CHEBI:30616"/>
        <dbReference type="ChEBI" id="CHEBI:33019"/>
        <dbReference type="ChEBI" id="CHEBI:57595"/>
        <dbReference type="ChEBI" id="CHEBI:78442"/>
        <dbReference type="ChEBI" id="CHEBI:78527"/>
        <dbReference type="ChEBI" id="CHEBI:456215"/>
        <dbReference type="EC" id="6.1.1.21"/>
    </reaction>
</comment>
<feature type="binding site" evidence="12">
    <location>
        <begin position="265"/>
        <end position="266"/>
    </location>
    <ligand>
        <name>L-histidine</name>
        <dbReference type="ChEBI" id="CHEBI:57595"/>
    </ligand>
</feature>
<dbReference type="EC" id="6.1.1.21" evidence="11"/>
<protein>
    <recommendedName>
        <fullName evidence="11">Histidine--tRNA ligase</fullName>
        <ecNumber evidence="11">6.1.1.21</ecNumber>
    </recommendedName>
    <alternativeName>
        <fullName evidence="11">Histidyl-tRNA synthetase</fullName>
        <shortName evidence="11">HisRS</shortName>
    </alternativeName>
</protein>
<dbReference type="PROSITE" id="PS50862">
    <property type="entry name" value="AA_TRNA_LIGASE_II"/>
    <property type="match status" value="1"/>
</dbReference>
<name>A0A7W8DGA9_9BACT</name>
<dbReference type="NCBIfam" id="TIGR00442">
    <property type="entry name" value="hisS"/>
    <property type="match status" value="1"/>
</dbReference>
<dbReference type="Pfam" id="PF03129">
    <property type="entry name" value="HGTP_anticodon"/>
    <property type="match status" value="1"/>
</dbReference>
<dbReference type="Gene3D" id="3.40.50.800">
    <property type="entry name" value="Anticodon-binding domain"/>
    <property type="match status" value="1"/>
</dbReference>
<feature type="binding site" evidence="12">
    <location>
        <position position="133"/>
    </location>
    <ligand>
        <name>L-histidine</name>
        <dbReference type="ChEBI" id="CHEBI:57595"/>
    </ligand>
</feature>
<evidence type="ECO:0000256" key="2">
    <source>
        <dbReference type="ARBA" id="ARBA00008226"/>
    </source>
</evidence>
<evidence type="ECO:0000256" key="9">
    <source>
        <dbReference type="ARBA" id="ARBA00023146"/>
    </source>
</evidence>
<evidence type="ECO:0000256" key="11">
    <source>
        <dbReference type="HAMAP-Rule" id="MF_00127"/>
    </source>
</evidence>
<feature type="binding site" evidence="12">
    <location>
        <position position="129"/>
    </location>
    <ligand>
        <name>L-histidine</name>
        <dbReference type="ChEBI" id="CHEBI:57595"/>
    </ligand>
</feature>
<accession>A0A7W8DGA9</accession>
<keyword evidence="5 11" id="KW-0436">Ligase</keyword>
<feature type="binding site" evidence="12">
    <location>
        <position position="261"/>
    </location>
    <ligand>
        <name>L-histidine</name>
        <dbReference type="ChEBI" id="CHEBI:57595"/>
    </ligand>
</feature>
<dbReference type="InterPro" id="IPR004154">
    <property type="entry name" value="Anticodon-bd"/>
</dbReference>
<comment type="subunit">
    <text evidence="3 11">Homodimer.</text>
</comment>
<evidence type="ECO:0000256" key="8">
    <source>
        <dbReference type="ARBA" id="ARBA00022917"/>
    </source>
</evidence>
<comment type="similarity">
    <text evidence="2 11">Belongs to the class-II aminoacyl-tRNA synthetase family.</text>
</comment>
<dbReference type="SUPFAM" id="SSF52954">
    <property type="entry name" value="Class II aaRS ABD-related"/>
    <property type="match status" value="1"/>
</dbReference>
<evidence type="ECO:0000256" key="4">
    <source>
        <dbReference type="ARBA" id="ARBA00022490"/>
    </source>
</evidence>
<dbReference type="Proteomes" id="UP000528322">
    <property type="component" value="Unassembled WGS sequence"/>
</dbReference>
<dbReference type="InterPro" id="IPR004516">
    <property type="entry name" value="HisRS/HisZ"/>
</dbReference>
<dbReference type="GO" id="GO:0004821">
    <property type="term" value="F:histidine-tRNA ligase activity"/>
    <property type="evidence" value="ECO:0007669"/>
    <property type="project" value="UniProtKB-UniRule"/>
</dbReference>
<evidence type="ECO:0000256" key="6">
    <source>
        <dbReference type="ARBA" id="ARBA00022741"/>
    </source>
</evidence>
<dbReference type="EMBL" id="JACHID010000002">
    <property type="protein sequence ID" value="MBB5021225.1"/>
    <property type="molecule type" value="Genomic_DNA"/>
</dbReference>
<dbReference type="CDD" id="cd00773">
    <property type="entry name" value="HisRS-like_core"/>
    <property type="match status" value="1"/>
</dbReference>
<keyword evidence="8 11" id="KW-0648">Protein biosynthesis</keyword>
<evidence type="ECO:0000256" key="10">
    <source>
        <dbReference type="ARBA" id="ARBA00047639"/>
    </source>
</evidence>